<dbReference type="SUPFAM" id="SSF81383">
    <property type="entry name" value="F-box domain"/>
    <property type="match status" value="1"/>
</dbReference>
<dbReference type="STRING" id="88036.D8R5X4"/>
<dbReference type="PANTHER" id="PTHR16517">
    <property type="entry name" value="TUBBY-RELATED"/>
    <property type="match status" value="1"/>
</dbReference>
<keyword evidence="6" id="KW-1185">Reference proteome</keyword>
<organism evidence="6">
    <name type="scientific">Selaginella moellendorffii</name>
    <name type="common">Spikemoss</name>
    <dbReference type="NCBI Taxonomy" id="88036"/>
    <lineage>
        <taxon>Eukaryota</taxon>
        <taxon>Viridiplantae</taxon>
        <taxon>Streptophyta</taxon>
        <taxon>Embryophyta</taxon>
        <taxon>Tracheophyta</taxon>
        <taxon>Lycopodiopsida</taxon>
        <taxon>Selaginellales</taxon>
        <taxon>Selaginellaceae</taxon>
        <taxon>Selaginella</taxon>
    </lineage>
</organism>
<dbReference type="AlphaFoldDB" id="D8R5X4"/>
<protein>
    <recommendedName>
        <fullName evidence="7">Tubby-like F-box protein</fullName>
    </recommendedName>
</protein>
<gene>
    <name evidence="5" type="ORF">SELMODRAFT_85745</name>
</gene>
<evidence type="ECO:0008006" key="7">
    <source>
        <dbReference type="Google" id="ProtNLM"/>
    </source>
</evidence>
<dbReference type="Gramene" id="EFJ32228">
    <property type="protein sequence ID" value="EFJ32228"/>
    <property type="gene ID" value="SELMODRAFT_85745"/>
</dbReference>
<dbReference type="Pfam" id="PF00646">
    <property type="entry name" value="F-box"/>
    <property type="match status" value="1"/>
</dbReference>
<dbReference type="InterPro" id="IPR036047">
    <property type="entry name" value="F-box-like_dom_sf"/>
</dbReference>
<evidence type="ECO:0000259" key="4">
    <source>
        <dbReference type="Pfam" id="PF01167"/>
    </source>
</evidence>
<reference evidence="5 6" key="1">
    <citation type="journal article" date="2011" name="Science">
        <title>The Selaginella genome identifies genetic changes associated with the evolution of vascular plants.</title>
        <authorList>
            <person name="Banks J.A."/>
            <person name="Nishiyama T."/>
            <person name="Hasebe M."/>
            <person name="Bowman J.L."/>
            <person name="Gribskov M."/>
            <person name="dePamphilis C."/>
            <person name="Albert V.A."/>
            <person name="Aono N."/>
            <person name="Aoyama T."/>
            <person name="Ambrose B.A."/>
            <person name="Ashton N.W."/>
            <person name="Axtell M.J."/>
            <person name="Barker E."/>
            <person name="Barker M.S."/>
            <person name="Bennetzen J.L."/>
            <person name="Bonawitz N.D."/>
            <person name="Chapple C."/>
            <person name="Cheng C."/>
            <person name="Correa L.G."/>
            <person name="Dacre M."/>
            <person name="DeBarry J."/>
            <person name="Dreyer I."/>
            <person name="Elias M."/>
            <person name="Engstrom E.M."/>
            <person name="Estelle M."/>
            <person name="Feng L."/>
            <person name="Finet C."/>
            <person name="Floyd S.K."/>
            <person name="Frommer W.B."/>
            <person name="Fujita T."/>
            <person name="Gramzow L."/>
            <person name="Gutensohn M."/>
            <person name="Harholt J."/>
            <person name="Hattori M."/>
            <person name="Heyl A."/>
            <person name="Hirai T."/>
            <person name="Hiwatashi Y."/>
            <person name="Ishikawa M."/>
            <person name="Iwata M."/>
            <person name="Karol K.G."/>
            <person name="Koehler B."/>
            <person name="Kolukisaoglu U."/>
            <person name="Kubo M."/>
            <person name="Kurata T."/>
            <person name="Lalonde S."/>
            <person name="Li K."/>
            <person name="Li Y."/>
            <person name="Litt A."/>
            <person name="Lyons E."/>
            <person name="Manning G."/>
            <person name="Maruyama T."/>
            <person name="Michael T.P."/>
            <person name="Mikami K."/>
            <person name="Miyazaki S."/>
            <person name="Morinaga S."/>
            <person name="Murata T."/>
            <person name="Mueller-Roeber B."/>
            <person name="Nelson D.R."/>
            <person name="Obara M."/>
            <person name="Oguri Y."/>
            <person name="Olmstead R.G."/>
            <person name="Onodera N."/>
            <person name="Petersen B.L."/>
            <person name="Pils B."/>
            <person name="Prigge M."/>
            <person name="Rensing S.A."/>
            <person name="Riano-Pachon D.M."/>
            <person name="Roberts A.W."/>
            <person name="Sato Y."/>
            <person name="Scheller H.V."/>
            <person name="Schulz B."/>
            <person name="Schulz C."/>
            <person name="Shakirov E.V."/>
            <person name="Shibagaki N."/>
            <person name="Shinohara N."/>
            <person name="Shippen D.E."/>
            <person name="Soerensen I."/>
            <person name="Sotooka R."/>
            <person name="Sugimoto N."/>
            <person name="Sugita M."/>
            <person name="Sumikawa N."/>
            <person name="Tanurdzic M."/>
            <person name="Theissen G."/>
            <person name="Ulvskov P."/>
            <person name="Wakazuki S."/>
            <person name="Weng J.K."/>
            <person name="Willats W.W."/>
            <person name="Wipf D."/>
            <person name="Wolf P.G."/>
            <person name="Yang L."/>
            <person name="Zimmer A.D."/>
            <person name="Zhu Q."/>
            <person name="Mitros T."/>
            <person name="Hellsten U."/>
            <person name="Loque D."/>
            <person name="Otillar R."/>
            <person name="Salamov A."/>
            <person name="Schmutz J."/>
            <person name="Shapiro H."/>
            <person name="Lindquist E."/>
            <person name="Lucas S."/>
            <person name="Rokhsar D."/>
            <person name="Grigoriev I.V."/>
        </authorList>
    </citation>
    <scope>NUCLEOTIDE SEQUENCE [LARGE SCALE GENOMIC DNA]</scope>
</reference>
<dbReference type="InterPro" id="IPR001810">
    <property type="entry name" value="F-box_dom"/>
</dbReference>
<feature type="region of interest" description="Disordered" evidence="2">
    <location>
        <begin position="41"/>
        <end position="62"/>
    </location>
</feature>
<dbReference type="InterPro" id="IPR018066">
    <property type="entry name" value="Tubby_C_CS"/>
</dbReference>
<feature type="domain" description="Tubby C-terminal" evidence="4">
    <location>
        <begin position="125"/>
        <end position="420"/>
    </location>
</feature>
<dbReference type="SUPFAM" id="SSF54518">
    <property type="entry name" value="Tubby C-terminal domain-like"/>
    <property type="match status" value="1"/>
</dbReference>
<dbReference type="InterPro" id="IPR000007">
    <property type="entry name" value="Tubby_C"/>
</dbReference>
<dbReference type="OMA" id="CKIAHIA"/>
<dbReference type="InterPro" id="IPR025659">
    <property type="entry name" value="Tubby-like_C"/>
</dbReference>
<dbReference type="CDD" id="cd22153">
    <property type="entry name" value="F-box_AtTLP-like"/>
    <property type="match status" value="1"/>
</dbReference>
<dbReference type="Proteomes" id="UP000001514">
    <property type="component" value="Unassembled WGS sequence"/>
</dbReference>
<sequence length="432" mass="47665">MSGKKSSTLTPLWSVIQDIKGIGSISRRSFEVKLPTYSRSRSHSAAQDAAGRHQFGESGQQSRWANMPPELLRDVIQRVEASDKMWPSRKSVVACAAVCRNWRKITKEIVQTLEQCGRLTFPVSLKQPGPRDATVQCYLKRDRTTSTYYLYLGITPSKPSKKNGKFLLAARKFRRASGTDYIISTDTDDFSRGSNTYVGKLRSNFMGTKFTLYDSNPPHDGAVASTNRAGRRILSKQVSPRVPAGSYNIAHIAYELNVLGTRGPRRMECTIHSIPASAMEPGGCAPTPLESATSMDEASMLPPLLLPVGAKSSKVAALDGLEGLEVASKGKPLVLKNKPPRWHDQLQCWCLNFRGRVTVASVKNFQLVAATEIGQPPQPSDPDNVILQFGKIGKDTFTMDYRYPLSAFQAFAISLSSFDTKDSLHCTYALMF</sequence>
<dbReference type="Gene3D" id="3.20.90.10">
    <property type="entry name" value="Tubby Protein, Chain A"/>
    <property type="match status" value="1"/>
</dbReference>
<dbReference type="Pfam" id="PF01167">
    <property type="entry name" value="Tub"/>
    <property type="match status" value="1"/>
</dbReference>
<dbReference type="PROSITE" id="PS01200">
    <property type="entry name" value="TUB_1"/>
    <property type="match status" value="1"/>
</dbReference>
<evidence type="ECO:0000256" key="2">
    <source>
        <dbReference type="SAM" id="MobiDB-lite"/>
    </source>
</evidence>
<evidence type="ECO:0000313" key="6">
    <source>
        <dbReference type="Proteomes" id="UP000001514"/>
    </source>
</evidence>
<comment type="similarity">
    <text evidence="1">Belongs to the TUB family.</text>
</comment>
<dbReference type="FunCoup" id="D8R5X4">
    <property type="interactions" value="2728"/>
</dbReference>
<accession>D8R5X4</accession>
<evidence type="ECO:0000313" key="5">
    <source>
        <dbReference type="EMBL" id="EFJ32228.1"/>
    </source>
</evidence>
<dbReference type="PRINTS" id="PR01573">
    <property type="entry name" value="SUPERTUBBY"/>
</dbReference>
<dbReference type="PANTHER" id="PTHR16517:SF104">
    <property type="entry name" value="TUBBY-LIKE F-BOX PROTEIN 6"/>
    <property type="match status" value="1"/>
</dbReference>
<name>D8R5X4_SELML</name>
<evidence type="ECO:0000259" key="3">
    <source>
        <dbReference type="Pfam" id="PF00646"/>
    </source>
</evidence>
<dbReference type="InParanoid" id="D8R5X4"/>
<dbReference type="EMBL" id="GL377572">
    <property type="protein sequence ID" value="EFJ32228.1"/>
    <property type="molecule type" value="Genomic_DNA"/>
</dbReference>
<feature type="domain" description="F-box" evidence="3">
    <location>
        <begin position="64"/>
        <end position="107"/>
    </location>
</feature>
<dbReference type="KEGG" id="smo:SELMODRAFT_85745"/>
<dbReference type="eggNOG" id="KOG2502">
    <property type="taxonomic scope" value="Eukaryota"/>
</dbReference>
<dbReference type="Gene3D" id="1.20.1280.50">
    <property type="match status" value="1"/>
</dbReference>
<proteinExistence type="inferred from homology"/>
<dbReference type="HOGENOM" id="CLU_028236_3_0_1"/>
<evidence type="ECO:0000256" key="1">
    <source>
        <dbReference type="ARBA" id="ARBA00007129"/>
    </source>
</evidence>